<dbReference type="GeneID" id="80802993"/>
<evidence type="ECO:0000259" key="2">
    <source>
        <dbReference type="PROSITE" id="PS50106"/>
    </source>
</evidence>
<dbReference type="SUPFAM" id="SSF55486">
    <property type="entry name" value="Metalloproteases ('zincins'), catalytic domain"/>
    <property type="match status" value="1"/>
</dbReference>
<dbReference type="InterPro" id="IPR001478">
    <property type="entry name" value="PDZ"/>
</dbReference>
<gene>
    <name evidence="3" type="ORF">CRM82_20380</name>
</gene>
<dbReference type="SUPFAM" id="SSF50156">
    <property type="entry name" value="PDZ domain-like"/>
    <property type="match status" value="1"/>
</dbReference>
<dbReference type="InterPro" id="IPR027268">
    <property type="entry name" value="Peptidase_M4/M1_CTD_sf"/>
</dbReference>
<dbReference type="Pfam" id="PF05299">
    <property type="entry name" value="Peptidase_M61"/>
    <property type="match status" value="1"/>
</dbReference>
<keyword evidence="4" id="KW-1185">Reference proteome</keyword>
<protein>
    <submittedName>
        <fullName evidence="3">Peptidase M61</fullName>
    </submittedName>
</protein>
<feature type="domain" description="PDZ" evidence="2">
    <location>
        <begin position="502"/>
        <end position="552"/>
    </location>
</feature>
<dbReference type="Proteomes" id="UP000220246">
    <property type="component" value="Unassembled WGS sequence"/>
</dbReference>
<dbReference type="Gene3D" id="2.60.40.3650">
    <property type="match status" value="1"/>
</dbReference>
<evidence type="ECO:0000313" key="4">
    <source>
        <dbReference type="Proteomes" id="UP000220246"/>
    </source>
</evidence>
<organism evidence="3 4">
    <name type="scientific">Comamonas terrigena</name>
    <dbReference type="NCBI Taxonomy" id="32013"/>
    <lineage>
        <taxon>Bacteria</taxon>
        <taxon>Pseudomonadati</taxon>
        <taxon>Pseudomonadota</taxon>
        <taxon>Betaproteobacteria</taxon>
        <taxon>Burkholderiales</taxon>
        <taxon>Comamonadaceae</taxon>
        <taxon>Comamonas</taxon>
    </lineage>
</organism>
<sequence>MSTSLPKNTAPSDPKLSAAAAHAVSTEALEPPHAPLQYRVEALDLHAHLFAVRLRIAAPQAGQQLSLPVWIPGSYLVREFAKNLQGLKATQGRKAISVQQLDKHRWQLDCKAGQPVELHWQVCAYDTSVRTAWLDSRRGFFNGTSLLLRVHGQERTPHALEIARSAATPADWLLATGLTPHAVDAQGFGHYLAADYDELVDCPVELGAFWQGRFTACGVPHRFVVAGAPASFDGDKLLRDTQTICEEEIRFWHGKGKKPPHRSYVFMLNATDDNYGGLEHRNSTALICGRRDLPRSASALGEGGKQPEGYTTLLGLISHEYFHTWNVKRLRPAEFARYDYNAENYTQLLWFFEGFTSYYDDLLLRRAGLIDNAQYLALLTKTINQVQQTPGRQVQSVAQSSWDAWVKYYRQDENTANATVSYYTKGSLVALCLDLALRREGPVTLDQVMRGLWTRCHGGPMAEADVLAVLQELTGRSWETEIAQWVHGTGELPLAELLAAHGVLLQADRPALAQQLGLRVQDKRSVLIKTVLRGGLAEQAGLMAGDEWLGVERAGGDGWRLSKLQDLPLYTRPGEVVTALVARDHQLLRLSLQLPAAAKAAARPALKRSGKSPAAPDTETPANIKLGMQDAAVAAKWLAAQ</sequence>
<dbReference type="PIRSF" id="PIRSF016493">
    <property type="entry name" value="Glycyl_aminpptds"/>
    <property type="match status" value="1"/>
</dbReference>
<reference evidence="4" key="1">
    <citation type="submission" date="2017-09" db="EMBL/GenBank/DDBJ databases">
        <title>FDA dAtabase for Regulatory Grade micrObial Sequences (FDA-ARGOS): Supporting development and validation of Infectious Disease Dx tests.</title>
        <authorList>
            <person name="Minogue T."/>
            <person name="Wolcott M."/>
            <person name="Wasieloski L."/>
            <person name="Aguilar W."/>
            <person name="Moore D."/>
            <person name="Tallon L."/>
            <person name="Sadzewicz L."/>
            <person name="Ott S."/>
            <person name="Zhao X."/>
            <person name="Nagaraj S."/>
            <person name="Vavikolanu K."/>
            <person name="Aluvathingal J."/>
            <person name="Nadendla S."/>
            <person name="Sichtig H."/>
        </authorList>
    </citation>
    <scope>NUCLEOTIDE SEQUENCE [LARGE SCALE GENOMIC DNA]</scope>
    <source>
        <strain evidence="4">FDAARGOS_394</strain>
    </source>
</reference>
<dbReference type="AlphaFoldDB" id="A0A2A7UZM9"/>
<proteinExistence type="predicted"/>
<dbReference type="Gene3D" id="1.10.390.10">
    <property type="entry name" value="Neutral Protease Domain 2"/>
    <property type="match status" value="1"/>
</dbReference>
<dbReference type="InterPro" id="IPR007963">
    <property type="entry name" value="Peptidase_M61_catalytic"/>
</dbReference>
<evidence type="ECO:0000256" key="1">
    <source>
        <dbReference type="SAM" id="MobiDB-lite"/>
    </source>
</evidence>
<dbReference type="InterPro" id="IPR024191">
    <property type="entry name" value="Peptidase_M61"/>
</dbReference>
<dbReference type="EMBL" id="PDEA01000001">
    <property type="protein sequence ID" value="PEH90641.1"/>
    <property type="molecule type" value="Genomic_DNA"/>
</dbReference>
<dbReference type="RefSeq" id="WP_083520457.1">
    <property type="nucleotide sequence ID" value="NZ_PDEA01000001.1"/>
</dbReference>
<dbReference type="Pfam" id="PF17899">
    <property type="entry name" value="Peptidase_M61_N"/>
    <property type="match status" value="1"/>
</dbReference>
<comment type="caution">
    <text evidence="3">The sequence shown here is derived from an EMBL/GenBank/DDBJ whole genome shotgun (WGS) entry which is preliminary data.</text>
</comment>
<dbReference type="STRING" id="1219032.GCA_001515545_02187"/>
<dbReference type="PROSITE" id="PS50106">
    <property type="entry name" value="PDZ"/>
    <property type="match status" value="1"/>
</dbReference>
<dbReference type="InterPro" id="IPR036034">
    <property type="entry name" value="PDZ_sf"/>
</dbReference>
<feature type="region of interest" description="Disordered" evidence="1">
    <location>
        <begin position="603"/>
        <end position="623"/>
    </location>
</feature>
<dbReference type="Gene3D" id="2.30.42.10">
    <property type="match status" value="1"/>
</dbReference>
<accession>A0A2A7UZM9</accession>
<dbReference type="InterPro" id="IPR040756">
    <property type="entry name" value="Peptidase_M61_N"/>
</dbReference>
<dbReference type="OrthoDB" id="9778516at2"/>
<name>A0A2A7UZM9_COMTR</name>
<evidence type="ECO:0000313" key="3">
    <source>
        <dbReference type="EMBL" id="PEH90641.1"/>
    </source>
</evidence>